<dbReference type="RefSeq" id="WP_188439598.1">
    <property type="nucleotide sequence ID" value="NZ_BMFD01000002.1"/>
</dbReference>
<dbReference type="NCBIfam" id="TIGR00654">
    <property type="entry name" value="PhzF_family"/>
    <property type="match status" value="1"/>
</dbReference>
<reference evidence="4" key="1">
    <citation type="journal article" date="2019" name="Int. J. Syst. Evol. Microbiol.">
        <title>The Global Catalogue of Microorganisms (GCM) 10K type strain sequencing project: providing services to taxonomists for standard genome sequencing and annotation.</title>
        <authorList>
            <consortium name="The Broad Institute Genomics Platform"/>
            <consortium name="The Broad Institute Genome Sequencing Center for Infectious Disease"/>
            <person name="Wu L."/>
            <person name="Ma J."/>
        </authorList>
    </citation>
    <scope>NUCLEOTIDE SEQUENCE [LARGE SCALE GENOMIC DNA]</scope>
    <source>
        <strain evidence="4">CGMCC 1.12479</strain>
    </source>
</reference>
<dbReference type="Gene3D" id="3.10.310.10">
    <property type="entry name" value="Diaminopimelate Epimerase, Chain A, domain 1"/>
    <property type="match status" value="2"/>
</dbReference>
<dbReference type="PANTHER" id="PTHR13774">
    <property type="entry name" value="PHENAZINE BIOSYNTHESIS PROTEIN"/>
    <property type="match status" value="1"/>
</dbReference>
<dbReference type="PIRSF" id="PIRSF016184">
    <property type="entry name" value="PhzC_PhzF"/>
    <property type="match status" value="1"/>
</dbReference>
<dbReference type="InterPro" id="IPR003719">
    <property type="entry name" value="Phenazine_PhzF-like"/>
</dbReference>
<evidence type="ECO:0000313" key="3">
    <source>
        <dbReference type="EMBL" id="GGC30040.1"/>
    </source>
</evidence>
<keyword evidence="2 3" id="KW-0413">Isomerase</keyword>
<dbReference type="Proteomes" id="UP000635885">
    <property type="component" value="Unassembled WGS sequence"/>
</dbReference>
<keyword evidence="4" id="KW-1185">Reference proteome</keyword>
<comment type="similarity">
    <text evidence="1">Belongs to the PhzF family.</text>
</comment>
<evidence type="ECO:0000256" key="1">
    <source>
        <dbReference type="ARBA" id="ARBA00008270"/>
    </source>
</evidence>
<gene>
    <name evidence="3" type="ORF">GCM10010993_06230</name>
</gene>
<evidence type="ECO:0000256" key="2">
    <source>
        <dbReference type="ARBA" id="ARBA00023235"/>
    </source>
</evidence>
<dbReference type="Pfam" id="PF02567">
    <property type="entry name" value="PhzC-PhzF"/>
    <property type="match status" value="1"/>
</dbReference>
<sequence length="262" mass="29309">MYLNIYQIDAFAEKAFEGNPAAVIPLDSWLPDDLMQQIAEENNLSETAFYIPDGDGFQIRWFTPGVEVDLCGHATLATAHVIFQHEGFSGKLIKFVSPRSGVLEVELEVDGQMTLNFPTDKIQQLDIKEDVIPGFSIRPKELWRGLSDYILVYDDQSKIQNMTVDLNELAKVDTRGFIITAPGDQVDFVSRWFGPRVGVNEDPVTGSAHTSLTPLWTEKLNKNDLTAIQLSRRTGKLSCKMLGERVKISGRAVTFMVGKVEI</sequence>
<protein>
    <submittedName>
        <fullName evidence="3">Isomerase</fullName>
    </submittedName>
</protein>
<accession>A0ABQ1LUL5</accession>
<organism evidence="3 4">
    <name type="scientific">Belliella aquatica</name>
    <dbReference type="NCBI Taxonomy" id="1323734"/>
    <lineage>
        <taxon>Bacteria</taxon>
        <taxon>Pseudomonadati</taxon>
        <taxon>Bacteroidota</taxon>
        <taxon>Cytophagia</taxon>
        <taxon>Cytophagales</taxon>
        <taxon>Cyclobacteriaceae</taxon>
        <taxon>Belliella</taxon>
    </lineage>
</organism>
<dbReference type="EMBL" id="BMFD01000002">
    <property type="protein sequence ID" value="GGC30040.1"/>
    <property type="molecule type" value="Genomic_DNA"/>
</dbReference>
<comment type="caution">
    <text evidence="3">The sequence shown here is derived from an EMBL/GenBank/DDBJ whole genome shotgun (WGS) entry which is preliminary data.</text>
</comment>
<evidence type="ECO:0000313" key="4">
    <source>
        <dbReference type="Proteomes" id="UP000635885"/>
    </source>
</evidence>
<dbReference type="GO" id="GO:0016853">
    <property type="term" value="F:isomerase activity"/>
    <property type="evidence" value="ECO:0007669"/>
    <property type="project" value="UniProtKB-KW"/>
</dbReference>
<dbReference type="PANTHER" id="PTHR13774:SF17">
    <property type="entry name" value="PHENAZINE BIOSYNTHESIS-LIKE DOMAIN-CONTAINING PROTEIN"/>
    <property type="match status" value="1"/>
</dbReference>
<name>A0ABQ1LUL5_9BACT</name>
<dbReference type="SUPFAM" id="SSF54506">
    <property type="entry name" value="Diaminopimelate epimerase-like"/>
    <property type="match status" value="1"/>
</dbReference>
<proteinExistence type="inferred from homology"/>